<dbReference type="InterPro" id="IPR036291">
    <property type="entry name" value="NAD(P)-bd_dom_sf"/>
</dbReference>
<evidence type="ECO:0000259" key="1">
    <source>
        <dbReference type="Pfam" id="PF01408"/>
    </source>
</evidence>
<dbReference type="Gene3D" id="3.30.360.10">
    <property type="entry name" value="Dihydrodipicolinate Reductase, domain 2"/>
    <property type="match status" value="1"/>
</dbReference>
<dbReference type="Proteomes" id="UP000323067">
    <property type="component" value="Chromosome v"/>
</dbReference>
<dbReference type="InterPro" id="IPR052515">
    <property type="entry name" value="Gfo/Idh/MocA_Oxidoreductase"/>
</dbReference>
<dbReference type="PANTHER" id="PTHR43249">
    <property type="entry name" value="UDP-N-ACETYL-2-AMINO-2-DEOXY-D-GLUCURONATE OXIDASE"/>
    <property type="match status" value="1"/>
</dbReference>
<dbReference type="AlphaFoldDB" id="A0A2H4SPU7"/>
<sequence>MAMNENGYPTTCPSFERENHRDALRQPFDPAFRRTWSNGVALRQLVDFPLPTVANHTMSYALIEYCLSRLPMQHLERLGQLKIPVELHAAPFQYLQKHHGAFGFDWVERFVWRTHDLHKPYNFLRPELLLAQESGSQRIVALLTIMPGEDYIRHYASILEVAQHDGAISSHHGPIRCVLYPHLTQSMMAWTGLTELSLSVEPGDILILGFVAELLPRFASLVPTARVIGRQDAQYYGLVRLELRPGLVFSLIGAKYSYWGNLGGRVVRELAARRPRAICYIAKQGTLLSPGDIHRTIYSPTRYCVFDKGQACWHGDDHSALPINPLSSRFPTFDRGLHVSTPTIVEQDVDFRTQVEAHGASSVDNELAQMARALTDVHEENPSMERVQLLPLMFITDYLRRPEELGMTVPFDLTSRNETVHRNKDLFLARSAHLVLEAFGVIERPKAIIVGTGYGVKTILPALQRRGVEVVGLCGGRDRAKTEAAGNKHGIPCIDVSLAEVQATHGANLLFVASPHDKHAALVQEALDLGGFDIVCEKPLALDMATMRHFANQSQGSSQLRLMNHPLRFYPPLIQLKAASKEPSNILAIDIQYLTRRLSKLTHWSAGFSKAAGGGMMLAMATHFLDLIEWLTSSSLTPASVQDMSTSNSIGPLPTEDAGATKTPDVESAFQMNGCCGLSTKYSVDCDGAADTELFSVTLRLDNEHELRFIQRKGSPVLLEQRLPGREWLPLKVHWEQRVREGSPWQISFQYFAEELVEAICMGTRSAFADKATGFSDYARQVGVFGSKVGIA</sequence>
<dbReference type="Pfam" id="PF01408">
    <property type="entry name" value="GFO_IDH_MocA"/>
    <property type="match status" value="1"/>
</dbReference>
<name>A0A2H4SPU7_CORMI</name>
<accession>A0A2H4SPU7</accession>
<dbReference type="VEuPathDB" id="FungiDB:A9K55_004235"/>
<dbReference type="SUPFAM" id="SSF51735">
    <property type="entry name" value="NAD(P)-binding Rossmann-fold domains"/>
    <property type="match status" value="1"/>
</dbReference>
<reference evidence="2 3" key="1">
    <citation type="journal article" date="2017" name="BMC Genomics">
        <title>Chromosome level assembly and secondary metabolite potential of the parasitic fungus Cordyceps militaris.</title>
        <authorList>
            <person name="Kramer G.J."/>
            <person name="Nodwell J.R."/>
        </authorList>
    </citation>
    <scope>NUCLEOTIDE SEQUENCE [LARGE SCALE GENOMIC DNA]</scope>
    <source>
        <strain evidence="2 3">ATCC 34164</strain>
    </source>
</reference>
<dbReference type="InterPro" id="IPR000683">
    <property type="entry name" value="Gfo/Idh/MocA-like_OxRdtase_N"/>
</dbReference>
<gene>
    <name evidence="2" type="ORF">A9K55_004235</name>
</gene>
<dbReference type="EMBL" id="CP023325">
    <property type="protein sequence ID" value="ATY65128.1"/>
    <property type="molecule type" value="Genomic_DNA"/>
</dbReference>
<proteinExistence type="predicted"/>
<evidence type="ECO:0000313" key="3">
    <source>
        <dbReference type="Proteomes" id="UP000323067"/>
    </source>
</evidence>
<dbReference type="PANTHER" id="PTHR43249:SF1">
    <property type="entry name" value="D-GLUCOSIDE 3-DEHYDROGENASE"/>
    <property type="match status" value="1"/>
</dbReference>
<organism evidence="2 3">
    <name type="scientific">Cordyceps militaris</name>
    <name type="common">Caterpillar fungus</name>
    <name type="synonym">Clavaria militaris</name>
    <dbReference type="NCBI Taxonomy" id="73501"/>
    <lineage>
        <taxon>Eukaryota</taxon>
        <taxon>Fungi</taxon>
        <taxon>Dikarya</taxon>
        <taxon>Ascomycota</taxon>
        <taxon>Pezizomycotina</taxon>
        <taxon>Sordariomycetes</taxon>
        <taxon>Hypocreomycetidae</taxon>
        <taxon>Hypocreales</taxon>
        <taxon>Cordycipitaceae</taxon>
        <taxon>Cordyceps</taxon>
    </lineage>
</organism>
<feature type="domain" description="Gfo/Idh/MocA-like oxidoreductase N-terminal" evidence="1">
    <location>
        <begin position="448"/>
        <end position="550"/>
    </location>
</feature>
<dbReference type="GO" id="GO:0000166">
    <property type="term" value="F:nucleotide binding"/>
    <property type="evidence" value="ECO:0007669"/>
    <property type="project" value="InterPro"/>
</dbReference>
<evidence type="ECO:0000313" key="2">
    <source>
        <dbReference type="EMBL" id="ATY65128.1"/>
    </source>
</evidence>
<dbReference type="VEuPathDB" id="FungiDB:CCM_04436"/>
<protein>
    <submittedName>
        <fullName evidence="2">Oxidoreductase domain-containing</fullName>
    </submittedName>
</protein>
<dbReference type="Gene3D" id="3.40.50.720">
    <property type="entry name" value="NAD(P)-binding Rossmann-like Domain"/>
    <property type="match status" value="1"/>
</dbReference>